<evidence type="ECO:0000313" key="2">
    <source>
        <dbReference type="EMBL" id="VDN21384.1"/>
    </source>
</evidence>
<feature type="compositionally biased region" description="Low complexity" evidence="1">
    <location>
        <begin position="169"/>
        <end position="181"/>
    </location>
</feature>
<evidence type="ECO:0000313" key="3">
    <source>
        <dbReference type="Proteomes" id="UP000271889"/>
    </source>
</evidence>
<dbReference type="EMBL" id="UYRV01105604">
    <property type="protein sequence ID" value="VDN21384.1"/>
    <property type="molecule type" value="Genomic_DNA"/>
</dbReference>
<dbReference type="AlphaFoldDB" id="A0A3P7LWM5"/>
<name>A0A3P7LWM5_CYLGO</name>
<feature type="non-terminal residue" evidence="2">
    <location>
        <position position="210"/>
    </location>
</feature>
<reference evidence="2 3" key="1">
    <citation type="submission" date="2018-11" db="EMBL/GenBank/DDBJ databases">
        <authorList>
            <consortium name="Pathogen Informatics"/>
        </authorList>
    </citation>
    <scope>NUCLEOTIDE SEQUENCE [LARGE SCALE GENOMIC DNA]</scope>
</reference>
<protein>
    <submittedName>
        <fullName evidence="2">Uncharacterized protein</fullName>
    </submittedName>
</protein>
<feature type="region of interest" description="Disordered" evidence="1">
    <location>
        <begin position="1"/>
        <end position="26"/>
    </location>
</feature>
<accession>A0A3P7LWM5</accession>
<keyword evidence="3" id="KW-1185">Reference proteome</keyword>
<gene>
    <name evidence="2" type="ORF">CGOC_LOCUS9026</name>
</gene>
<proteinExistence type="predicted"/>
<evidence type="ECO:0000256" key="1">
    <source>
        <dbReference type="SAM" id="MobiDB-lite"/>
    </source>
</evidence>
<organism evidence="2 3">
    <name type="scientific">Cylicostephanus goldi</name>
    <name type="common">Nematode worm</name>
    <dbReference type="NCBI Taxonomy" id="71465"/>
    <lineage>
        <taxon>Eukaryota</taxon>
        <taxon>Metazoa</taxon>
        <taxon>Ecdysozoa</taxon>
        <taxon>Nematoda</taxon>
        <taxon>Chromadorea</taxon>
        <taxon>Rhabditida</taxon>
        <taxon>Rhabditina</taxon>
        <taxon>Rhabditomorpha</taxon>
        <taxon>Strongyloidea</taxon>
        <taxon>Strongylidae</taxon>
        <taxon>Cylicostephanus</taxon>
    </lineage>
</organism>
<feature type="compositionally biased region" description="Polar residues" evidence="1">
    <location>
        <begin position="112"/>
        <end position="137"/>
    </location>
</feature>
<dbReference type="Proteomes" id="UP000271889">
    <property type="component" value="Unassembled WGS sequence"/>
</dbReference>
<feature type="region of interest" description="Disordered" evidence="1">
    <location>
        <begin position="95"/>
        <end position="210"/>
    </location>
</feature>
<sequence>MPSVNKTVAVVQKRNGLEDDSDEDTKDKIVEVQDIAIVEEAPNNDSEVELSVDGSHVGTSVKRRLSSAMSRKMSEPVMTLEGRRFDVALNSRVRRAHSTFESSTSHRDKGMLSQSSLDQARQNTHKSYPSKMSSAEEFQTGGLKAKVAKKDGVVGPLTETGVSNVKADSTSSSSKSIESQSPHGSDVGETEAKESDEIQCEEVDQPSTSK</sequence>
<dbReference type="OrthoDB" id="10037631at2759"/>